<dbReference type="EMBL" id="QNRK01000003">
    <property type="protein sequence ID" value="RBP17323.1"/>
    <property type="molecule type" value="Genomic_DNA"/>
</dbReference>
<sequence length="275" mass="28426">MSTIEVMPARLTGEETADLRRAIACLEAASFAQRLTDAVGRPIGAITRNAPEAARRFIARASESALRSALTLALTTIDRKRAARPAGRAHTLAAAASGAVGGAFGLAALPVELPLSTAILMRSIAEIAREEGEDLGAPNAALACVEVFALGGRGEEAAFESGYFAIRAALAQSVSESARFLASQGLGAQSAPAVIRLLSQVAARFGVIVSEKAAAQAAPILGAIGGAAVNAAFASHFQSLARGHFIVRRLERTHGADLVAFEYRRLKGEADRKAA</sequence>
<reference evidence="1 2" key="1">
    <citation type="submission" date="2018-06" db="EMBL/GenBank/DDBJ databases">
        <title>Genomic Encyclopedia of Type Strains, Phase IV (KMG-IV): sequencing the most valuable type-strain genomes for metagenomic binning, comparative biology and taxonomic classification.</title>
        <authorList>
            <person name="Goeker M."/>
        </authorList>
    </citation>
    <scope>NUCLEOTIDE SEQUENCE [LARGE SCALE GENOMIC DNA]</scope>
    <source>
        <strain evidence="1 2">DSM 24875</strain>
    </source>
</reference>
<dbReference type="PANTHER" id="PTHR41260:SF1">
    <property type="entry name" value="PROTEIN ECSC"/>
    <property type="match status" value="1"/>
</dbReference>
<dbReference type="Proteomes" id="UP000253529">
    <property type="component" value="Unassembled WGS sequence"/>
</dbReference>
<dbReference type="AlphaFoldDB" id="A0A366FRL1"/>
<dbReference type="InterPro" id="IPR024787">
    <property type="entry name" value="EcsC"/>
</dbReference>
<dbReference type="OrthoDB" id="1238772at2"/>
<gene>
    <name evidence="1" type="ORF">DFR50_103210</name>
</gene>
<accession>A0A366FRL1</accession>
<evidence type="ECO:0000313" key="2">
    <source>
        <dbReference type="Proteomes" id="UP000253529"/>
    </source>
</evidence>
<dbReference type="PANTHER" id="PTHR41260">
    <property type="entry name" value="PROTEIN ECSC"/>
    <property type="match status" value="1"/>
</dbReference>
<name>A0A366FRL1_9HYPH</name>
<comment type="caution">
    <text evidence="1">The sequence shown here is derived from an EMBL/GenBank/DDBJ whole genome shotgun (WGS) entry which is preliminary data.</text>
</comment>
<organism evidence="1 2">
    <name type="scientific">Roseiarcus fermentans</name>
    <dbReference type="NCBI Taxonomy" id="1473586"/>
    <lineage>
        <taxon>Bacteria</taxon>
        <taxon>Pseudomonadati</taxon>
        <taxon>Pseudomonadota</taxon>
        <taxon>Alphaproteobacteria</taxon>
        <taxon>Hyphomicrobiales</taxon>
        <taxon>Roseiarcaceae</taxon>
        <taxon>Roseiarcus</taxon>
    </lineage>
</organism>
<evidence type="ECO:0000313" key="1">
    <source>
        <dbReference type="EMBL" id="RBP17323.1"/>
    </source>
</evidence>
<dbReference type="RefSeq" id="WP_113887974.1">
    <property type="nucleotide sequence ID" value="NZ_QNRK01000003.1"/>
</dbReference>
<protein>
    <submittedName>
        <fullName evidence="1">EcsC family protein</fullName>
    </submittedName>
</protein>
<proteinExistence type="predicted"/>
<keyword evidence="2" id="KW-1185">Reference proteome</keyword>
<dbReference type="Pfam" id="PF12787">
    <property type="entry name" value="EcsC"/>
    <property type="match status" value="1"/>
</dbReference>